<dbReference type="Pfam" id="PF00356">
    <property type="entry name" value="LacI"/>
    <property type="match status" value="1"/>
</dbReference>
<accession>A0A9X5FAR4</accession>
<dbReference type="PROSITE" id="PS00356">
    <property type="entry name" value="HTH_LACI_1"/>
    <property type="match status" value="1"/>
</dbReference>
<dbReference type="PRINTS" id="PR00036">
    <property type="entry name" value="HTHLACI"/>
</dbReference>
<dbReference type="InterPro" id="IPR046335">
    <property type="entry name" value="LacI/GalR-like_sensor"/>
</dbReference>
<keyword evidence="7" id="KW-1185">Reference proteome</keyword>
<dbReference type="Pfam" id="PF13377">
    <property type="entry name" value="Peripla_BP_3"/>
    <property type="match status" value="1"/>
</dbReference>
<reference evidence="6 7" key="1">
    <citation type="submission" date="2020-04" db="EMBL/GenBank/DDBJ databases">
        <title>MicrobeNet Type strains.</title>
        <authorList>
            <person name="Nicholson A.C."/>
        </authorList>
    </citation>
    <scope>NUCLEOTIDE SEQUENCE [LARGE SCALE GENOMIC DNA]</scope>
    <source>
        <strain evidence="6 7">ATCC BAA-789</strain>
    </source>
</reference>
<evidence type="ECO:0000313" key="7">
    <source>
        <dbReference type="Proteomes" id="UP000774283"/>
    </source>
</evidence>
<organism evidence="6 7">
    <name type="scientific">Sanguibacter hominis ATCC BAA-789</name>
    <dbReference type="NCBI Taxonomy" id="1312740"/>
    <lineage>
        <taxon>Bacteria</taxon>
        <taxon>Bacillati</taxon>
        <taxon>Actinomycetota</taxon>
        <taxon>Actinomycetes</taxon>
        <taxon>Micrococcales</taxon>
        <taxon>Sanguibacteraceae</taxon>
        <taxon>Sanguibacter</taxon>
    </lineage>
</organism>
<evidence type="ECO:0000259" key="5">
    <source>
        <dbReference type="PROSITE" id="PS50932"/>
    </source>
</evidence>
<dbReference type="CDD" id="cd01392">
    <property type="entry name" value="HTH_LacI"/>
    <property type="match status" value="1"/>
</dbReference>
<keyword evidence="3" id="KW-0238">DNA-binding</keyword>
<feature type="domain" description="HTH lacI-type" evidence="5">
    <location>
        <begin position="4"/>
        <end position="58"/>
    </location>
</feature>
<evidence type="ECO:0000313" key="6">
    <source>
        <dbReference type="EMBL" id="NKX92895.1"/>
    </source>
</evidence>
<dbReference type="SUPFAM" id="SSF47413">
    <property type="entry name" value="lambda repressor-like DNA-binding domains"/>
    <property type="match status" value="1"/>
</dbReference>
<sequence>MRTATLQDVAKLAGVSTATASRVLSGHPATSVDARTRVAEAATELGFRPNAQARSLRKARTESIGVVVSDILNPFFAEIAHTAEQTAREAGLTIMLCNANESTEQQDRYIDLLLAHRADGIVIAPQGDGSGSLRDVLKLGVPLVFVDRTVDGVDVPSITSDNFGGIAQAVEHLVGLGHRRIGFIAGPQATSTGRDRLVAFRDAIEKHGADQDMALIYEGDFRVSSGVAGARHLLDLACPPTALLAADSLMTLGALHVCQDRAISIPDDMSIVGYDDIEAFRLLDPPITVVSHDPARTGELAVELLTKMLDGEKVESVVLDAQLVVRGSTGPASLRRDVPAPVPLETEAPPDVRGLPAPHLLAHAVHVDDVARLLS</sequence>
<gene>
    <name evidence="6" type="ORF">HF995_06330</name>
</gene>
<dbReference type="Proteomes" id="UP000774283">
    <property type="component" value="Unassembled WGS sequence"/>
</dbReference>
<dbReference type="AlphaFoldDB" id="A0A9X5FAR4"/>
<dbReference type="CDD" id="cd06299">
    <property type="entry name" value="PBP1_LacI-like"/>
    <property type="match status" value="1"/>
</dbReference>
<dbReference type="InterPro" id="IPR000843">
    <property type="entry name" value="HTH_LacI"/>
</dbReference>
<keyword evidence="2" id="KW-0805">Transcription regulation</keyword>
<name>A0A9X5FAR4_9MICO</name>
<dbReference type="PROSITE" id="PS50932">
    <property type="entry name" value="HTH_LACI_2"/>
    <property type="match status" value="1"/>
</dbReference>
<protein>
    <submittedName>
        <fullName evidence="6">LacI family transcriptional regulator</fullName>
    </submittedName>
</protein>
<dbReference type="GO" id="GO:0003700">
    <property type="term" value="F:DNA-binding transcription factor activity"/>
    <property type="evidence" value="ECO:0007669"/>
    <property type="project" value="TreeGrafter"/>
</dbReference>
<evidence type="ECO:0000256" key="2">
    <source>
        <dbReference type="ARBA" id="ARBA00023015"/>
    </source>
</evidence>
<keyword evidence="1" id="KW-0678">Repressor</keyword>
<comment type="caution">
    <text evidence="6">The sequence shown here is derived from an EMBL/GenBank/DDBJ whole genome shotgun (WGS) entry which is preliminary data.</text>
</comment>
<dbReference type="SUPFAM" id="SSF53822">
    <property type="entry name" value="Periplasmic binding protein-like I"/>
    <property type="match status" value="1"/>
</dbReference>
<dbReference type="Gene3D" id="1.10.260.40">
    <property type="entry name" value="lambda repressor-like DNA-binding domains"/>
    <property type="match status" value="1"/>
</dbReference>
<evidence type="ECO:0000256" key="3">
    <source>
        <dbReference type="ARBA" id="ARBA00023125"/>
    </source>
</evidence>
<dbReference type="PANTHER" id="PTHR30146:SF148">
    <property type="entry name" value="HTH-TYPE TRANSCRIPTIONAL REPRESSOR PURR-RELATED"/>
    <property type="match status" value="1"/>
</dbReference>
<dbReference type="PANTHER" id="PTHR30146">
    <property type="entry name" value="LACI-RELATED TRANSCRIPTIONAL REPRESSOR"/>
    <property type="match status" value="1"/>
</dbReference>
<keyword evidence="4" id="KW-0804">Transcription</keyword>
<proteinExistence type="predicted"/>
<evidence type="ECO:0000256" key="1">
    <source>
        <dbReference type="ARBA" id="ARBA00022491"/>
    </source>
</evidence>
<evidence type="ECO:0000256" key="4">
    <source>
        <dbReference type="ARBA" id="ARBA00023163"/>
    </source>
</evidence>
<dbReference type="InterPro" id="IPR010982">
    <property type="entry name" value="Lambda_DNA-bd_dom_sf"/>
</dbReference>
<dbReference type="GO" id="GO:0000976">
    <property type="term" value="F:transcription cis-regulatory region binding"/>
    <property type="evidence" value="ECO:0007669"/>
    <property type="project" value="TreeGrafter"/>
</dbReference>
<dbReference type="Gene3D" id="3.40.50.2300">
    <property type="match status" value="2"/>
</dbReference>
<dbReference type="InterPro" id="IPR028082">
    <property type="entry name" value="Peripla_BP_I"/>
</dbReference>
<dbReference type="EMBL" id="JAAXOW010000001">
    <property type="protein sequence ID" value="NKX92895.1"/>
    <property type="molecule type" value="Genomic_DNA"/>
</dbReference>
<dbReference type="RefSeq" id="WP_168446878.1">
    <property type="nucleotide sequence ID" value="NZ_JAAXOW010000001.1"/>
</dbReference>
<dbReference type="SMART" id="SM00354">
    <property type="entry name" value="HTH_LACI"/>
    <property type="match status" value="1"/>
</dbReference>